<accession>A0A8J3AS47</accession>
<feature type="domain" description="N-acetyltransferase" evidence="1">
    <location>
        <begin position="22"/>
        <end position="178"/>
    </location>
</feature>
<dbReference type="GO" id="GO:0005737">
    <property type="term" value="C:cytoplasm"/>
    <property type="evidence" value="ECO:0007669"/>
    <property type="project" value="TreeGrafter"/>
</dbReference>
<dbReference type="GO" id="GO:0008999">
    <property type="term" value="F:protein-N-terminal-alanine acetyltransferase activity"/>
    <property type="evidence" value="ECO:0007669"/>
    <property type="project" value="TreeGrafter"/>
</dbReference>
<dbReference type="InterPro" id="IPR016181">
    <property type="entry name" value="Acyl_CoA_acyltransferase"/>
</dbReference>
<dbReference type="GO" id="GO:1990189">
    <property type="term" value="F:protein N-terminal-serine acetyltransferase activity"/>
    <property type="evidence" value="ECO:0007669"/>
    <property type="project" value="TreeGrafter"/>
</dbReference>
<evidence type="ECO:0000259" key="1">
    <source>
        <dbReference type="PROSITE" id="PS51186"/>
    </source>
</evidence>
<keyword evidence="3" id="KW-1185">Reference proteome</keyword>
<name>A0A8J3AS47_9BACI</name>
<dbReference type="Gene3D" id="3.40.630.30">
    <property type="match status" value="1"/>
</dbReference>
<dbReference type="OrthoDB" id="9784707at2"/>
<organism evidence="2 3">
    <name type="scientific">Gottfriedia solisilvae</name>
    <dbReference type="NCBI Taxonomy" id="1516104"/>
    <lineage>
        <taxon>Bacteria</taxon>
        <taxon>Bacillati</taxon>
        <taxon>Bacillota</taxon>
        <taxon>Bacilli</taxon>
        <taxon>Bacillales</taxon>
        <taxon>Bacillaceae</taxon>
        <taxon>Gottfriedia</taxon>
    </lineage>
</organism>
<dbReference type="InterPro" id="IPR051908">
    <property type="entry name" value="Ribosomal_N-acetyltransferase"/>
</dbReference>
<dbReference type="Pfam" id="PF13302">
    <property type="entry name" value="Acetyltransf_3"/>
    <property type="match status" value="1"/>
</dbReference>
<evidence type="ECO:0000313" key="3">
    <source>
        <dbReference type="Proteomes" id="UP000626244"/>
    </source>
</evidence>
<evidence type="ECO:0000313" key="2">
    <source>
        <dbReference type="EMBL" id="GGI15198.1"/>
    </source>
</evidence>
<protein>
    <submittedName>
        <fullName evidence="2">Putative ribosomal N-acetyltransferase YdaF</fullName>
    </submittedName>
</protein>
<proteinExistence type="predicted"/>
<sequence>MFKIQIDANLSINLLTPKYAETLVESLIKNQTALKEWLIWAETIPSIEEYQKTIIPMWLQKFADNNGFETGIFYQNELIGMVGLHYIDQTNKATEIGYWLSNTMQGKGIMTRVVEYLVSYCFDELNLNRVVIRAAVENQKSRAIPQRLGFKEEGILREAQQIRGSSYDLAIYSMLKDEWKPNK</sequence>
<comment type="caution">
    <text evidence="2">The sequence shown here is derived from an EMBL/GenBank/DDBJ whole genome shotgun (WGS) entry which is preliminary data.</text>
</comment>
<dbReference type="PANTHER" id="PTHR43441:SF12">
    <property type="entry name" value="RIBOSOMAL N-ACETYLTRANSFERASE YDAF-RELATED"/>
    <property type="match status" value="1"/>
</dbReference>
<dbReference type="SUPFAM" id="SSF55729">
    <property type="entry name" value="Acyl-CoA N-acyltransferases (Nat)"/>
    <property type="match status" value="1"/>
</dbReference>
<dbReference type="AlphaFoldDB" id="A0A8J3AS47"/>
<dbReference type="RefSeq" id="WP_087999867.1">
    <property type="nucleotide sequence ID" value="NZ_BMHB01000001.1"/>
</dbReference>
<reference evidence="3" key="1">
    <citation type="journal article" date="2019" name="Int. J. Syst. Evol. Microbiol.">
        <title>The Global Catalogue of Microorganisms (GCM) 10K type strain sequencing project: providing services to taxonomists for standard genome sequencing and annotation.</title>
        <authorList>
            <consortium name="The Broad Institute Genomics Platform"/>
            <consortium name="The Broad Institute Genome Sequencing Center for Infectious Disease"/>
            <person name="Wu L."/>
            <person name="Ma J."/>
        </authorList>
    </citation>
    <scope>NUCLEOTIDE SEQUENCE [LARGE SCALE GENOMIC DNA]</scope>
    <source>
        <strain evidence="3">CGMCC 1.14993</strain>
    </source>
</reference>
<dbReference type="PROSITE" id="PS51186">
    <property type="entry name" value="GNAT"/>
    <property type="match status" value="1"/>
</dbReference>
<dbReference type="Proteomes" id="UP000626244">
    <property type="component" value="Unassembled WGS sequence"/>
</dbReference>
<dbReference type="EMBL" id="BMHB01000001">
    <property type="protein sequence ID" value="GGI15198.1"/>
    <property type="molecule type" value="Genomic_DNA"/>
</dbReference>
<dbReference type="InterPro" id="IPR000182">
    <property type="entry name" value="GNAT_dom"/>
</dbReference>
<dbReference type="PANTHER" id="PTHR43441">
    <property type="entry name" value="RIBOSOMAL-PROTEIN-SERINE ACETYLTRANSFERASE"/>
    <property type="match status" value="1"/>
</dbReference>
<gene>
    <name evidence="2" type="primary">ydaF</name>
    <name evidence="2" type="ORF">GCM10007380_26770</name>
</gene>